<proteinExistence type="predicted"/>
<dbReference type="InterPro" id="IPR047640">
    <property type="entry name" value="RpiR-like"/>
</dbReference>
<reference evidence="7" key="1">
    <citation type="journal article" date="2019" name="Int. J. Syst. Evol. Microbiol.">
        <title>The Global Catalogue of Microorganisms (GCM) 10K type strain sequencing project: providing services to taxonomists for standard genome sequencing and annotation.</title>
        <authorList>
            <consortium name="The Broad Institute Genomics Platform"/>
            <consortium name="The Broad Institute Genome Sequencing Center for Infectious Disease"/>
            <person name="Wu L."/>
            <person name="Ma J."/>
        </authorList>
    </citation>
    <scope>NUCLEOTIDE SEQUENCE [LARGE SCALE GENOMIC DNA]</scope>
    <source>
        <strain evidence="7">CCUG 36956</strain>
    </source>
</reference>
<evidence type="ECO:0000256" key="3">
    <source>
        <dbReference type="ARBA" id="ARBA00023163"/>
    </source>
</evidence>
<dbReference type="SUPFAM" id="SSF46689">
    <property type="entry name" value="Homeodomain-like"/>
    <property type="match status" value="1"/>
</dbReference>
<comment type="caution">
    <text evidence="6">The sequence shown here is derived from an EMBL/GenBank/DDBJ whole genome shotgun (WGS) entry which is preliminary data.</text>
</comment>
<dbReference type="SUPFAM" id="SSF53697">
    <property type="entry name" value="SIS domain"/>
    <property type="match status" value="1"/>
</dbReference>
<keyword evidence="2" id="KW-0238">DNA-binding</keyword>
<dbReference type="InterPro" id="IPR001347">
    <property type="entry name" value="SIS_dom"/>
</dbReference>
<dbReference type="EMBL" id="JBHSQN010000011">
    <property type="protein sequence ID" value="MFC6012925.1"/>
    <property type="molecule type" value="Genomic_DNA"/>
</dbReference>
<name>A0ABW1JUY0_9NOCA</name>
<protein>
    <submittedName>
        <fullName evidence="6">MurR/RpiR family transcriptional regulator</fullName>
    </submittedName>
</protein>
<dbReference type="InterPro" id="IPR035472">
    <property type="entry name" value="RpiR-like_SIS"/>
</dbReference>
<dbReference type="Gene3D" id="1.10.10.10">
    <property type="entry name" value="Winged helix-like DNA-binding domain superfamily/Winged helix DNA-binding domain"/>
    <property type="match status" value="1"/>
</dbReference>
<dbReference type="Pfam" id="PF01380">
    <property type="entry name" value="SIS"/>
    <property type="match status" value="1"/>
</dbReference>
<evidence type="ECO:0000256" key="2">
    <source>
        <dbReference type="ARBA" id="ARBA00023125"/>
    </source>
</evidence>
<dbReference type="PANTHER" id="PTHR30514">
    <property type="entry name" value="GLUCOKINASE"/>
    <property type="match status" value="1"/>
</dbReference>
<dbReference type="InterPro" id="IPR036388">
    <property type="entry name" value="WH-like_DNA-bd_sf"/>
</dbReference>
<gene>
    <name evidence="6" type="ORF">ACFP3H_17855</name>
</gene>
<evidence type="ECO:0000259" key="4">
    <source>
        <dbReference type="PROSITE" id="PS51071"/>
    </source>
</evidence>
<dbReference type="PANTHER" id="PTHR30514:SF1">
    <property type="entry name" value="HTH-TYPE TRANSCRIPTIONAL REGULATOR HEXR-RELATED"/>
    <property type="match status" value="1"/>
</dbReference>
<evidence type="ECO:0000313" key="7">
    <source>
        <dbReference type="Proteomes" id="UP001596223"/>
    </source>
</evidence>
<dbReference type="PROSITE" id="PS51071">
    <property type="entry name" value="HTH_RPIR"/>
    <property type="match status" value="1"/>
</dbReference>
<dbReference type="Gene3D" id="3.40.50.10490">
    <property type="entry name" value="Glucose-6-phosphate isomerase like protein, domain 1"/>
    <property type="match status" value="1"/>
</dbReference>
<organism evidence="6 7">
    <name type="scientific">Nocardia lasii</name>
    <dbReference type="NCBI Taxonomy" id="1616107"/>
    <lineage>
        <taxon>Bacteria</taxon>
        <taxon>Bacillati</taxon>
        <taxon>Actinomycetota</taxon>
        <taxon>Actinomycetes</taxon>
        <taxon>Mycobacteriales</taxon>
        <taxon>Nocardiaceae</taxon>
        <taxon>Nocardia</taxon>
    </lineage>
</organism>
<sequence length="295" mass="30555">MSIPSGEPPIGGTLSVIRSLLPALVPSEQRVATQFLEHPSEISLLSVADVAARANVSAATVVRTCKNLGFKGFQHLRLLLVRDIGSDRSVRDERLESSASQDWVPAYFAASARRSSDALGTLDYAEFDRAAATVALSRRILIVGNGGSGPPAQLFALHLLTRGRGCEAPTDSVTQQVTARTLDERDVLIAISDSGENAVTLAAVTAAKGTGATVIGVSGYARSQLCSDSTMALVAGAGHAGITDSEAGIASTVVQVLLLFAFNAAIARAAGQSLDPSPAVRDQVMTLVSKAENSD</sequence>
<keyword evidence="1" id="KW-0805">Transcription regulation</keyword>
<evidence type="ECO:0000259" key="5">
    <source>
        <dbReference type="PROSITE" id="PS51464"/>
    </source>
</evidence>
<accession>A0ABW1JUY0</accession>
<dbReference type="InterPro" id="IPR000281">
    <property type="entry name" value="HTH_RpiR"/>
</dbReference>
<feature type="domain" description="HTH rpiR-type" evidence="4">
    <location>
        <begin position="11"/>
        <end position="87"/>
    </location>
</feature>
<keyword evidence="3" id="KW-0804">Transcription</keyword>
<dbReference type="InterPro" id="IPR009057">
    <property type="entry name" value="Homeodomain-like_sf"/>
</dbReference>
<dbReference type="RefSeq" id="WP_378607329.1">
    <property type="nucleotide sequence ID" value="NZ_JBHSQN010000011.1"/>
</dbReference>
<dbReference type="PROSITE" id="PS51464">
    <property type="entry name" value="SIS"/>
    <property type="match status" value="1"/>
</dbReference>
<dbReference type="Pfam" id="PF01418">
    <property type="entry name" value="HTH_6"/>
    <property type="match status" value="1"/>
</dbReference>
<evidence type="ECO:0000313" key="6">
    <source>
        <dbReference type="EMBL" id="MFC6012925.1"/>
    </source>
</evidence>
<dbReference type="CDD" id="cd05013">
    <property type="entry name" value="SIS_RpiR"/>
    <property type="match status" value="1"/>
</dbReference>
<evidence type="ECO:0000256" key="1">
    <source>
        <dbReference type="ARBA" id="ARBA00023015"/>
    </source>
</evidence>
<feature type="domain" description="SIS" evidence="5">
    <location>
        <begin position="130"/>
        <end position="276"/>
    </location>
</feature>
<dbReference type="InterPro" id="IPR046348">
    <property type="entry name" value="SIS_dom_sf"/>
</dbReference>
<keyword evidence="7" id="KW-1185">Reference proteome</keyword>
<dbReference type="Proteomes" id="UP001596223">
    <property type="component" value="Unassembled WGS sequence"/>
</dbReference>